<gene>
    <name evidence="1" type="ORF">CR162_17000</name>
</gene>
<dbReference type="RefSeq" id="WP_099096733.1">
    <property type="nucleotide sequence ID" value="NZ_PDNU01000037.1"/>
</dbReference>
<comment type="caution">
    <text evidence="1">The sequence shown here is derived from an EMBL/GenBank/DDBJ whole genome shotgun (WGS) entry which is preliminary data.</text>
</comment>
<evidence type="ECO:0000313" key="1">
    <source>
        <dbReference type="EMBL" id="PHK93686.1"/>
    </source>
</evidence>
<proteinExistence type="predicted"/>
<reference evidence="1 2" key="1">
    <citation type="submission" date="2017-10" db="EMBL/GenBank/DDBJ databases">
        <authorList>
            <person name="Banno H."/>
            <person name="Chua N.-H."/>
        </authorList>
    </citation>
    <scope>NUCLEOTIDE SEQUENCE [LARGE SCALE GENOMIC DNA]</scope>
    <source>
        <strain evidence="1 2">YW11</strain>
    </source>
</reference>
<keyword evidence="2" id="KW-1185">Reference proteome</keyword>
<protein>
    <submittedName>
        <fullName evidence="1">Uncharacterized protein</fullName>
    </submittedName>
</protein>
<name>A0A2C7A9H6_9PROT</name>
<sequence length="221" mass="22879">MAFGLGLLLNAANQAMDRLWLQRVSHDVGLLLSDHPDPGLASPLEGPASAEARALRSHLLRIGAQMRAIGLAAMSRAILEGPFPEERKPVLLALLGSGPWEPLAGAPGQSGRPAGNGMFYRLECRAGGNAAHAPHAMREREQTLWLHTSPDAASPATLLARLEGGTACLSLDAALRDVLAALEAEGEATLAAAIRALRPCGGILAAAAPGRPQERQAPAAA</sequence>
<dbReference type="OrthoDB" id="7285198at2"/>
<evidence type="ECO:0000313" key="2">
    <source>
        <dbReference type="Proteomes" id="UP000223527"/>
    </source>
</evidence>
<organism evidence="1 2">
    <name type="scientific">Teichococcus rhizosphaerae</name>
    <dbReference type="NCBI Taxonomy" id="1335062"/>
    <lineage>
        <taxon>Bacteria</taxon>
        <taxon>Pseudomonadati</taxon>
        <taxon>Pseudomonadota</taxon>
        <taxon>Alphaproteobacteria</taxon>
        <taxon>Acetobacterales</taxon>
        <taxon>Roseomonadaceae</taxon>
        <taxon>Roseomonas</taxon>
    </lineage>
</organism>
<dbReference type="EMBL" id="PDNU01000037">
    <property type="protein sequence ID" value="PHK93686.1"/>
    <property type="molecule type" value="Genomic_DNA"/>
</dbReference>
<accession>A0A2C7A9H6</accession>
<dbReference type="Proteomes" id="UP000223527">
    <property type="component" value="Unassembled WGS sequence"/>
</dbReference>
<dbReference type="AlphaFoldDB" id="A0A2C7A9H6"/>